<dbReference type="PANTHER" id="PTHR33908">
    <property type="entry name" value="MANNOSYLTRANSFERASE YKCB-RELATED"/>
    <property type="match status" value="1"/>
</dbReference>
<dbReference type="Proteomes" id="UP000229401">
    <property type="component" value="Unassembled WGS sequence"/>
</dbReference>
<evidence type="ECO:0000256" key="2">
    <source>
        <dbReference type="ARBA" id="ARBA00022475"/>
    </source>
</evidence>
<keyword evidence="5 8" id="KW-0812">Transmembrane</keyword>
<evidence type="ECO:0000256" key="7">
    <source>
        <dbReference type="ARBA" id="ARBA00023136"/>
    </source>
</evidence>
<evidence type="ECO:0000259" key="9">
    <source>
        <dbReference type="Pfam" id="PF13231"/>
    </source>
</evidence>
<evidence type="ECO:0000256" key="5">
    <source>
        <dbReference type="ARBA" id="ARBA00022692"/>
    </source>
</evidence>
<dbReference type="Pfam" id="PF13231">
    <property type="entry name" value="PMT_2"/>
    <property type="match status" value="1"/>
</dbReference>
<feature type="transmembrane region" description="Helical" evidence="8">
    <location>
        <begin position="297"/>
        <end position="314"/>
    </location>
</feature>
<evidence type="ECO:0000256" key="1">
    <source>
        <dbReference type="ARBA" id="ARBA00004651"/>
    </source>
</evidence>
<dbReference type="GO" id="GO:0005886">
    <property type="term" value="C:plasma membrane"/>
    <property type="evidence" value="ECO:0007669"/>
    <property type="project" value="UniProtKB-SubCell"/>
</dbReference>
<name>A0A2M7QIK0_9BACT</name>
<dbReference type="PANTHER" id="PTHR33908:SF11">
    <property type="entry name" value="MEMBRANE PROTEIN"/>
    <property type="match status" value="1"/>
</dbReference>
<feature type="transmembrane region" description="Helical" evidence="8">
    <location>
        <begin position="69"/>
        <end position="86"/>
    </location>
</feature>
<comment type="subcellular location">
    <subcellularLocation>
        <location evidence="1">Cell membrane</location>
        <topology evidence="1">Multi-pass membrane protein</topology>
    </subcellularLocation>
</comment>
<gene>
    <name evidence="10" type="ORF">COY87_04255</name>
</gene>
<accession>A0A2M7QIK0</accession>
<evidence type="ECO:0000256" key="6">
    <source>
        <dbReference type="ARBA" id="ARBA00022989"/>
    </source>
</evidence>
<feature type="domain" description="Glycosyltransferase RgtA/B/C/D-like" evidence="9">
    <location>
        <begin position="70"/>
        <end position="230"/>
    </location>
</feature>
<feature type="transmembrane region" description="Helical" evidence="8">
    <location>
        <begin position="170"/>
        <end position="197"/>
    </location>
</feature>
<dbReference type="InterPro" id="IPR050297">
    <property type="entry name" value="LipidA_mod_glycosyltrf_83"/>
</dbReference>
<evidence type="ECO:0000256" key="3">
    <source>
        <dbReference type="ARBA" id="ARBA00022676"/>
    </source>
</evidence>
<feature type="transmembrane region" description="Helical" evidence="8">
    <location>
        <begin position="116"/>
        <end position="134"/>
    </location>
</feature>
<sequence length="540" mass="62080">MLKKLSFRASYFLIILILFHLIGNIVWIKLNNTPPAWDQAAHTSKSILFSHFISSGDVASFIAGLDTHYGPFVFFLTGSVLAITGISIKIAQLMGTVFFVGTFIALYLIARDILHNKWVGVLSVFLFSFGLIIYDYSRLLLLDIPIVCFVLFGMYFFMKSHALKERIPALLMFLFIIMAIYTKIQAISYFVFPFLYAFIISVKKRNRAIFINLVLGVILVTVLFLPWIVYRWSAIVNYFSIVSIPEAGAYPTNILTFQYWIHYVKLTVNQIFTAPIFLMILFMGIMNGWKAKYPWKFFLIFQTVFIYLSYSILVHKDIRYIFPSVAIFTIIAGIWIESFIQKYRIIGITLLCIVVILSIGQYTASSFGFPRFLVNHLITVNVPILDDVTIFNTSGWPVVPYNSQEFPQRAILRNLDKIVHKGGERVRVAVLVSVPEFNGNNFYLYSLEKKQDYNLEFGGTDAYVFTSPQAAENYLNTFDYLLFSPDRAYMPYQLDVEAYRQIGVVIASKMKNHSFELISSYSLPSGKRIFMLKNMQPITP</sequence>
<evidence type="ECO:0000313" key="11">
    <source>
        <dbReference type="Proteomes" id="UP000229401"/>
    </source>
</evidence>
<dbReference type="EMBL" id="PFLI01000142">
    <property type="protein sequence ID" value="PIY71805.1"/>
    <property type="molecule type" value="Genomic_DNA"/>
</dbReference>
<dbReference type="AlphaFoldDB" id="A0A2M7QIK0"/>
<evidence type="ECO:0000256" key="8">
    <source>
        <dbReference type="SAM" id="Phobius"/>
    </source>
</evidence>
<protein>
    <recommendedName>
        <fullName evidence="9">Glycosyltransferase RgtA/B/C/D-like domain-containing protein</fullName>
    </recommendedName>
</protein>
<dbReference type="GO" id="GO:0009103">
    <property type="term" value="P:lipopolysaccharide biosynthetic process"/>
    <property type="evidence" value="ECO:0007669"/>
    <property type="project" value="UniProtKB-ARBA"/>
</dbReference>
<evidence type="ECO:0000313" key="10">
    <source>
        <dbReference type="EMBL" id="PIY71805.1"/>
    </source>
</evidence>
<reference evidence="11" key="1">
    <citation type="submission" date="2017-09" db="EMBL/GenBank/DDBJ databases">
        <title>Depth-based differentiation of microbial function through sediment-hosted aquifers and enrichment of novel symbionts in the deep terrestrial subsurface.</title>
        <authorList>
            <person name="Probst A.J."/>
            <person name="Ladd B."/>
            <person name="Jarett J.K."/>
            <person name="Geller-Mcgrath D.E."/>
            <person name="Sieber C.M.K."/>
            <person name="Emerson J.B."/>
            <person name="Anantharaman K."/>
            <person name="Thomas B.C."/>
            <person name="Malmstrom R."/>
            <person name="Stieglmeier M."/>
            <person name="Klingl A."/>
            <person name="Woyke T."/>
            <person name="Ryan C.M."/>
            <person name="Banfield J.F."/>
        </authorList>
    </citation>
    <scope>NUCLEOTIDE SEQUENCE [LARGE SCALE GENOMIC DNA]</scope>
</reference>
<feature type="transmembrane region" description="Helical" evidence="8">
    <location>
        <begin position="343"/>
        <end position="364"/>
    </location>
</feature>
<feature type="transmembrane region" description="Helical" evidence="8">
    <location>
        <begin position="260"/>
        <end position="285"/>
    </location>
</feature>
<feature type="transmembrane region" description="Helical" evidence="8">
    <location>
        <begin position="9"/>
        <end position="28"/>
    </location>
</feature>
<feature type="transmembrane region" description="Helical" evidence="8">
    <location>
        <begin position="93"/>
        <end position="110"/>
    </location>
</feature>
<comment type="caution">
    <text evidence="10">The sequence shown here is derived from an EMBL/GenBank/DDBJ whole genome shotgun (WGS) entry which is preliminary data.</text>
</comment>
<evidence type="ECO:0000256" key="4">
    <source>
        <dbReference type="ARBA" id="ARBA00022679"/>
    </source>
</evidence>
<proteinExistence type="predicted"/>
<keyword evidence="6 8" id="KW-1133">Transmembrane helix</keyword>
<feature type="transmembrane region" description="Helical" evidence="8">
    <location>
        <begin position="320"/>
        <end position="336"/>
    </location>
</feature>
<keyword evidence="2" id="KW-1003">Cell membrane</keyword>
<keyword evidence="3" id="KW-0328">Glycosyltransferase</keyword>
<dbReference type="GO" id="GO:0016763">
    <property type="term" value="F:pentosyltransferase activity"/>
    <property type="evidence" value="ECO:0007669"/>
    <property type="project" value="TreeGrafter"/>
</dbReference>
<keyword evidence="7 8" id="KW-0472">Membrane</keyword>
<feature type="transmembrane region" description="Helical" evidence="8">
    <location>
        <begin position="139"/>
        <end position="158"/>
    </location>
</feature>
<dbReference type="InterPro" id="IPR038731">
    <property type="entry name" value="RgtA/B/C-like"/>
</dbReference>
<keyword evidence="4" id="KW-0808">Transferase</keyword>
<feature type="transmembrane region" description="Helical" evidence="8">
    <location>
        <begin position="209"/>
        <end position="230"/>
    </location>
</feature>
<organism evidence="10 11">
    <name type="scientific">Candidatus Roizmanbacteria bacterium CG_4_10_14_0_8_um_filter_33_9</name>
    <dbReference type="NCBI Taxonomy" id="1974826"/>
    <lineage>
        <taxon>Bacteria</taxon>
        <taxon>Candidatus Roizmaniibacteriota</taxon>
    </lineage>
</organism>